<dbReference type="GO" id="GO:0016746">
    <property type="term" value="F:acyltransferase activity"/>
    <property type="evidence" value="ECO:0007669"/>
    <property type="project" value="UniProtKB-KW"/>
</dbReference>
<dbReference type="RefSeq" id="WP_342126341.1">
    <property type="nucleotide sequence ID" value="NZ_JBCAUS010000002.1"/>
</dbReference>
<dbReference type="Gene3D" id="3.40.630.30">
    <property type="match status" value="1"/>
</dbReference>
<dbReference type="EC" id="2.3.1.-" evidence="2"/>
<dbReference type="PROSITE" id="PS51186">
    <property type="entry name" value="GNAT"/>
    <property type="match status" value="1"/>
</dbReference>
<evidence type="ECO:0000259" key="1">
    <source>
        <dbReference type="PROSITE" id="PS51186"/>
    </source>
</evidence>
<evidence type="ECO:0000313" key="3">
    <source>
        <dbReference type="Proteomes" id="UP001396646"/>
    </source>
</evidence>
<dbReference type="Pfam" id="PF13673">
    <property type="entry name" value="Acetyltransf_10"/>
    <property type="match status" value="1"/>
</dbReference>
<comment type="caution">
    <text evidence="2">The sequence shown here is derived from an EMBL/GenBank/DDBJ whole genome shotgun (WGS) entry which is preliminary data.</text>
</comment>
<dbReference type="SUPFAM" id="SSF55729">
    <property type="entry name" value="Acyl-CoA N-acyltransferases (Nat)"/>
    <property type="match status" value="1"/>
</dbReference>
<dbReference type="InterPro" id="IPR039143">
    <property type="entry name" value="GNPNAT1-like"/>
</dbReference>
<keyword evidence="3" id="KW-1185">Reference proteome</keyword>
<dbReference type="InterPro" id="IPR016181">
    <property type="entry name" value="Acyl_CoA_acyltransferase"/>
</dbReference>
<keyword evidence="2" id="KW-0012">Acyltransferase</keyword>
<evidence type="ECO:0000313" key="2">
    <source>
        <dbReference type="EMBL" id="MEL4304630.1"/>
    </source>
</evidence>
<organism evidence="2 3">
    <name type="scientific">Methanococcoides cohabitans</name>
    <dbReference type="NCBI Taxonomy" id="3136559"/>
    <lineage>
        <taxon>Archaea</taxon>
        <taxon>Methanobacteriati</taxon>
        <taxon>Methanobacteriota</taxon>
        <taxon>Stenosarchaea group</taxon>
        <taxon>Methanomicrobia</taxon>
        <taxon>Methanosarcinales</taxon>
        <taxon>Methanosarcinaceae</taxon>
        <taxon>Methanococcoides</taxon>
    </lineage>
</organism>
<reference evidence="2 3" key="1">
    <citation type="submission" date="2024-04" db="EMBL/GenBank/DDBJ databases">
        <title>Methanococcoides sp. LMO-2.</title>
        <authorList>
            <person name="Liang L."/>
        </authorList>
    </citation>
    <scope>NUCLEOTIDE SEQUENCE [LARGE SCALE GENOMIC DNA]</scope>
    <source>
        <strain evidence="2 3">LMO-2</strain>
    </source>
</reference>
<dbReference type="PANTHER" id="PTHR13355:SF11">
    <property type="entry name" value="GLUCOSAMINE 6-PHOSPHATE N-ACETYLTRANSFERASE"/>
    <property type="match status" value="1"/>
</dbReference>
<feature type="domain" description="N-acetyltransferase" evidence="1">
    <location>
        <begin position="1"/>
        <end position="140"/>
    </location>
</feature>
<accession>A0ABU9KSU6</accession>
<dbReference type="PANTHER" id="PTHR13355">
    <property type="entry name" value="GLUCOSAMINE 6-PHOSPHATE N-ACETYLTRANSFERASE"/>
    <property type="match status" value="1"/>
</dbReference>
<dbReference type="InterPro" id="IPR000182">
    <property type="entry name" value="GNAT_dom"/>
</dbReference>
<name>A0ABU9KSU6_9EURY</name>
<proteinExistence type="predicted"/>
<protein>
    <submittedName>
        <fullName evidence="2">GNAT family N-acetyltransferase</fullName>
        <ecNumber evidence="2">2.3.1.-</ecNumber>
    </submittedName>
</protein>
<dbReference type="Proteomes" id="UP001396646">
    <property type="component" value="Unassembled WGS sequence"/>
</dbReference>
<keyword evidence="2" id="KW-0808">Transferase</keyword>
<dbReference type="EMBL" id="JBCAUS010000002">
    <property type="protein sequence ID" value="MEL4304630.1"/>
    <property type="molecule type" value="Genomic_DNA"/>
</dbReference>
<gene>
    <name evidence="2" type="ORF">WOA13_02085</name>
</gene>
<sequence>MQVRWTTGMEGFDEAYSVRKAVFIDEQAIPEEIEIDEIDEYATHLVLFSENEPIATGRFYEKDNKSYIGRICVLNTHRGTGLGRILMELLLQKASESGYNDIYLSSQMYARGFYQSFGFEEFGETFDDGGIEHVWMLKKR</sequence>
<dbReference type="CDD" id="cd04301">
    <property type="entry name" value="NAT_SF"/>
    <property type="match status" value="1"/>
</dbReference>